<accession>A0A0F8YM92</accession>
<gene>
    <name evidence="1" type="ORF">LCGC14_2802940</name>
</gene>
<dbReference type="AlphaFoldDB" id="A0A0F8YM92"/>
<comment type="caution">
    <text evidence="1">The sequence shown here is derived from an EMBL/GenBank/DDBJ whole genome shotgun (WGS) entry which is preliminary data.</text>
</comment>
<protein>
    <submittedName>
        <fullName evidence="1">Uncharacterized protein</fullName>
    </submittedName>
</protein>
<name>A0A0F8YM92_9ZZZZ</name>
<dbReference type="EMBL" id="LAZR01052652">
    <property type="protein sequence ID" value="KKK82482.1"/>
    <property type="molecule type" value="Genomic_DNA"/>
</dbReference>
<organism evidence="1">
    <name type="scientific">marine sediment metagenome</name>
    <dbReference type="NCBI Taxonomy" id="412755"/>
    <lineage>
        <taxon>unclassified sequences</taxon>
        <taxon>metagenomes</taxon>
        <taxon>ecological metagenomes</taxon>
    </lineage>
</organism>
<evidence type="ECO:0000313" key="1">
    <source>
        <dbReference type="EMBL" id="KKK82482.1"/>
    </source>
</evidence>
<dbReference type="Pfam" id="PF03237">
    <property type="entry name" value="Terminase_6N"/>
    <property type="match status" value="1"/>
</dbReference>
<sequence length="269" mass="30237">MAAKASDFSIEDNQRLIQVEYELENRRAQQLFFKMYPEVDTPWDGPSIQGGLIVPGQILYARDKYPKHMECLGAGGKYRERCAMFGNRTGKTLGVGCYEMSCHLTGLYPDFWDEIGGRRFNYPISAWCAGKSYETTRDILQLTLLGEITFRDGRKAVDGRGVIPGHLLGRNTWRSGIQDVVDRVMVKHDSGGQSFLGFKSYDQGRKSFEGTGRHVILFDEEPPMDVYNEALIRTATLNGITMLTFTPLSGLSEVVLSFLPADLRPDIDT</sequence>
<reference evidence="1" key="1">
    <citation type="journal article" date="2015" name="Nature">
        <title>Complex archaea that bridge the gap between prokaryotes and eukaryotes.</title>
        <authorList>
            <person name="Spang A."/>
            <person name="Saw J.H."/>
            <person name="Jorgensen S.L."/>
            <person name="Zaremba-Niedzwiedzka K."/>
            <person name="Martijn J."/>
            <person name="Lind A.E."/>
            <person name="van Eijk R."/>
            <person name="Schleper C."/>
            <person name="Guy L."/>
            <person name="Ettema T.J."/>
        </authorList>
    </citation>
    <scope>NUCLEOTIDE SEQUENCE</scope>
</reference>
<proteinExistence type="predicted"/>